<evidence type="ECO:0000259" key="2">
    <source>
        <dbReference type="Pfam" id="PF18962"/>
    </source>
</evidence>
<dbReference type="InterPro" id="IPR051057">
    <property type="entry name" value="PI-PLC_domain"/>
</dbReference>
<comment type="caution">
    <text evidence="3">The sequence shown here is derived from an EMBL/GenBank/DDBJ whole genome shotgun (WGS) entry which is preliminary data.</text>
</comment>
<name>A0ABT7ZUS8_9FLAO</name>
<dbReference type="RefSeq" id="WP_290206411.1">
    <property type="nucleotide sequence ID" value="NZ_JASDDK010000002.1"/>
</dbReference>
<dbReference type="InterPro" id="IPR017946">
    <property type="entry name" value="PLC-like_Pdiesterase_TIM-brl"/>
</dbReference>
<dbReference type="Gene3D" id="3.20.20.190">
    <property type="entry name" value="Phosphatidylinositol (PI) phosphodiesterase"/>
    <property type="match status" value="1"/>
</dbReference>
<reference evidence="3 4" key="1">
    <citation type="journal article" date="2023" name="Int. J. Syst. Evol. Microbiol.">
        <title>Winogradskyella bathintestinalis sp. nov., isolated from the intestine of the deep-sea loosejaw dragonfish, Malacosteus niger.</title>
        <authorList>
            <person name="Uniacke-Lowe S."/>
            <person name="Johnson C.N."/>
            <person name="Stanton C."/>
            <person name="Hill C."/>
            <person name="Ross P."/>
        </authorList>
    </citation>
    <scope>NUCLEOTIDE SEQUENCE [LARGE SCALE GENOMIC DNA]</scope>
    <source>
        <strain evidence="3 4">APC 3343</strain>
    </source>
</reference>
<dbReference type="PANTHER" id="PTHR13593:SF140">
    <property type="entry name" value="PLC-LIKE PHOSPHODIESTERASE"/>
    <property type="match status" value="1"/>
</dbReference>
<accession>A0ABT7ZUS8</accession>
<keyword evidence="1" id="KW-0732">Signal</keyword>
<proteinExistence type="predicted"/>
<dbReference type="InterPro" id="IPR026444">
    <property type="entry name" value="Secre_tail"/>
</dbReference>
<gene>
    <name evidence="3" type="ORF">QMA06_08350</name>
</gene>
<dbReference type="NCBIfam" id="TIGR04183">
    <property type="entry name" value="Por_Secre_tail"/>
    <property type="match status" value="1"/>
</dbReference>
<dbReference type="PANTHER" id="PTHR13593">
    <property type="match status" value="1"/>
</dbReference>
<feature type="domain" description="Secretion system C-terminal sorting" evidence="2">
    <location>
        <begin position="455"/>
        <end position="514"/>
    </location>
</feature>
<keyword evidence="4" id="KW-1185">Reference proteome</keyword>
<dbReference type="EMBL" id="JASDDK010000002">
    <property type="protein sequence ID" value="MDN3492730.1"/>
    <property type="molecule type" value="Genomic_DNA"/>
</dbReference>
<organism evidence="3 4">
    <name type="scientific">Winogradskyella bathintestinalis</name>
    <dbReference type="NCBI Taxonomy" id="3035208"/>
    <lineage>
        <taxon>Bacteria</taxon>
        <taxon>Pseudomonadati</taxon>
        <taxon>Bacteroidota</taxon>
        <taxon>Flavobacteriia</taxon>
        <taxon>Flavobacteriales</taxon>
        <taxon>Flavobacteriaceae</taxon>
        <taxon>Winogradskyella</taxon>
    </lineage>
</organism>
<sequence length="522" mass="57978">MSLNNHNIKTTFLIGFILQIFFSFSVYSQCNGSVYSCNKRYNEVAYLTTHNSFNSGQDGFILPNQNNNIATQLNDGVRGLMIDVYDNGGTTVTYHGFPFLGSEPLSTSLEAIKNFLDNNPNEIVTIIFQNDPAVSANAIETDFTQAGLMDYLHTQNRLTTWPSLQTMIDTDKRLVIFNEVNNAGVGQDWYHHIWDYAVEINYGTVNCDYNRGNPLNGLFVFNHFVTSGTGTANTTEAQMANSNPFFINHVMQCQDEKNKFPNFIAVDFYDLGNTMDVVGILNALNIESGGNNDNGNSPGYGSDNTNPNVLQLENGGQITIKANGSLNLKGLKLKPNVDYTLVADNMLTRSLDALGSAPNESMARVFNFNSAVNDFTGEIIYYYDDVDLGNITHENAVLQIKNDSDIWNSYEDEDTDNNQITHTFESPIQLKSVTASASEITLGVNPVIENMTISVFPNPVTSELNIKYENNLTTTIIDFLGRPVITTPSKTINMSSLPNGIYIVRMTDMLTNKTNSYKVIKQ</sequence>
<dbReference type="Pfam" id="PF18962">
    <property type="entry name" value="Por_Secre_tail"/>
    <property type="match status" value="1"/>
</dbReference>
<dbReference type="PROSITE" id="PS50007">
    <property type="entry name" value="PIPLC_X_DOMAIN"/>
    <property type="match status" value="1"/>
</dbReference>
<dbReference type="Pfam" id="PF26178">
    <property type="entry name" value="PI-PLC_cat"/>
    <property type="match status" value="1"/>
</dbReference>
<evidence type="ECO:0000256" key="1">
    <source>
        <dbReference type="ARBA" id="ARBA00022729"/>
    </source>
</evidence>
<evidence type="ECO:0000313" key="3">
    <source>
        <dbReference type="EMBL" id="MDN3492730.1"/>
    </source>
</evidence>
<evidence type="ECO:0000313" key="4">
    <source>
        <dbReference type="Proteomes" id="UP001231197"/>
    </source>
</evidence>
<dbReference type="SUPFAM" id="SSF51695">
    <property type="entry name" value="PLC-like phosphodiesterases"/>
    <property type="match status" value="1"/>
</dbReference>
<dbReference type="Proteomes" id="UP001231197">
    <property type="component" value="Unassembled WGS sequence"/>
</dbReference>
<protein>
    <submittedName>
        <fullName evidence="3">T9SS type A sorting domain-containing protein</fullName>
    </submittedName>
</protein>